<evidence type="ECO:0000256" key="1">
    <source>
        <dbReference type="SAM" id="Phobius"/>
    </source>
</evidence>
<protein>
    <submittedName>
        <fullName evidence="2">Uncharacterized protein</fullName>
    </submittedName>
</protein>
<feature type="transmembrane region" description="Helical" evidence="1">
    <location>
        <begin position="9"/>
        <end position="29"/>
    </location>
</feature>
<gene>
    <name evidence="2" type="ORF">HPNQ4099_1115</name>
</gene>
<dbReference type="EMBL" id="AKNU01000004">
    <property type="protein sequence ID" value="EJB28517.1"/>
    <property type="molecule type" value="Genomic_DNA"/>
</dbReference>
<dbReference type="Proteomes" id="UP000003402">
    <property type="component" value="Unassembled WGS sequence"/>
</dbReference>
<organism evidence="2 3">
    <name type="scientific">Helicobacter pylori NQ4099</name>
    <dbReference type="NCBI Taxonomy" id="992026"/>
    <lineage>
        <taxon>Bacteria</taxon>
        <taxon>Pseudomonadati</taxon>
        <taxon>Campylobacterota</taxon>
        <taxon>Epsilonproteobacteria</taxon>
        <taxon>Campylobacterales</taxon>
        <taxon>Helicobacteraceae</taxon>
        <taxon>Helicobacter</taxon>
    </lineage>
</organism>
<name>J0ITK4_HELPX</name>
<dbReference type="PATRIC" id="fig|992026.3.peg.1089"/>
<keyword evidence="1" id="KW-0472">Membrane</keyword>
<accession>J0ITK4</accession>
<evidence type="ECO:0000313" key="2">
    <source>
        <dbReference type="EMBL" id="EJB28517.1"/>
    </source>
</evidence>
<proteinExistence type="predicted"/>
<reference evidence="2 3" key="1">
    <citation type="journal article" date="2013" name="Pathog. Dis.">
        <title>Genome sequences of 65 Helicobacter pylori strains isolated from asymptomatic individuals and patients with gastric cancer, peptic ulcer disease, or gastritis.</title>
        <authorList>
            <person name="Blanchard T.G."/>
            <person name="Czinn S.J."/>
            <person name="Correa P."/>
            <person name="Nakazawa T."/>
            <person name="Keelan M."/>
            <person name="Morningstar L."/>
            <person name="Santana-Cruz I."/>
            <person name="Maroo A."/>
            <person name="McCracken C."/>
            <person name="Shefchek K."/>
            <person name="Daugherty S."/>
            <person name="Song Y."/>
            <person name="Fraser C.M."/>
            <person name="Fricke W.F."/>
        </authorList>
    </citation>
    <scope>NUCLEOTIDE SEQUENCE [LARGE SCALE GENOMIC DNA]</scope>
    <source>
        <strain evidence="2 3">NQ4099</strain>
    </source>
</reference>
<dbReference type="AlphaFoldDB" id="J0ITK4"/>
<sequence length="365" mass="42757">MEFYKKQTLIIVSFCLSLLIGVGLFNYLIDPFEYFRKAKYPIDWHERVGGTLLPFEGVIKHYPYNSLLIGSSISLNFSLKDIHNLLGLEKPIKLTVSGISIKEALSLLSFALKHQPVDTIAMDLALLEGGFSHKRSKYFFEYPYFTGGFVYLYNFRVFKNALFYFSKDYLKIKEKSFCKLNSWFQLYDFCNSVLNRYDYNFMFGHNNPYDYTLDNVKRSYLSALKNPNQLAIDEENAYKITKQLGDFIQKHSDKHFILWTRTDSLLKYKVYNHTILTRNLNAIHNALKTLLKYPNAEIHDLRTMPLAGEIKHYKDIGHYDPIGSKEVLQAIASKRYLLNPNNIDSFKQKLIQTIENYQIPKEIQN</sequence>
<keyword evidence="1" id="KW-0812">Transmembrane</keyword>
<dbReference type="RefSeq" id="WP_000397924.1">
    <property type="nucleotide sequence ID" value="NZ_AKNU01000004.1"/>
</dbReference>
<evidence type="ECO:0000313" key="3">
    <source>
        <dbReference type="Proteomes" id="UP000003402"/>
    </source>
</evidence>
<comment type="caution">
    <text evidence="2">The sequence shown here is derived from an EMBL/GenBank/DDBJ whole genome shotgun (WGS) entry which is preliminary data.</text>
</comment>
<keyword evidence="1" id="KW-1133">Transmembrane helix</keyword>